<protein>
    <recommendedName>
        <fullName evidence="3">DUF309 domain-containing protein</fullName>
    </recommendedName>
</protein>
<organism evidence="1 2">
    <name type="scientific">Marine Group III euryarchaeote CG-Epi2</name>
    <dbReference type="NCBI Taxonomy" id="1888996"/>
    <lineage>
        <taxon>Archaea</taxon>
        <taxon>Methanobacteriati</taxon>
        <taxon>Thermoplasmatota</taxon>
        <taxon>Thermoplasmata</taxon>
        <taxon>Candidatus Thermoprofundales</taxon>
    </lineage>
</organism>
<reference evidence="1 2" key="1">
    <citation type="submission" date="2016-08" db="EMBL/GenBank/DDBJ databases">
        <title>New Insights into Marine Group III Euryarchaeota, from dark to light.</title>
        <authorList>
            <person name="Haro-Moreno J.M."/>
            <person name="Rodriguez-Valera F."/>
            <person name="Lopez-Garcia P."/>
            <person name="Moreira D."/>
            <person name="Martin-Cuadrado A.B."/>
        </authorList>
    </citation>
    <scope>NUCLEOTIDE SEQUENCE [LARGE SCALE GENOMIC DNA]</scope>
    <source>
        <strain evidence="1">CG-Epi2</strain>
    </source>
</reference>
<dbReference type="InterPro" id="IPR023203">
    <property type="entry name" value="TTHA0068_sf"/>
</dbReference>
<comment type="caution">
    <text evidence="1">The sequence shown here is derived from an EMBL/GenBank/DDBJ whole genome shotgun (WGS) entry which is preliminary data.</text>
</comment>
<accession>A0A1J5U1B2</accession>
<sequence length="190" mass="22044">MNDYPLASSEQVLNVGNERYCRSEFPPYRFVPGLHPHPTNSPEGHSFGVEEEEVTTWDSELWVENQDYLYGIDLYNYHFYWEAHEAWEGLWIASVRNSSEHMFLQGLIKLGAALLKIRMASLEIQDLIGARNLAKSGMSLLSRVQPTKFMGLNIPEYLESYEDFVKPIYEDDIPIIDSKTPRLILDFNQH</sequence>
<dbReference type="InterPro" id="IPR005500">
    <property type="entry name" value="DUF309"/>
</dbReference>
<dbReference type="Gene3D" id="1.10.3450.10">
    <property type="entry name" value="TTHA0068-like"/>
    <property type="match status" value="1"/>
</dbReference>
<dbReference type="Pfam" id="PF03745">
    <property type="entry name" value="DUF309"/>
    <property type="match status" value="1"/>
</dbReference>
<name>A0A1J5U1B2_9ARCH</name>
<gene>
    <name evidence="1" type="ORF">BET99_04695</name>
</gene>
<dbReference type="AlphaFoldDB" id="A0A1J5U1B2"/>
<dbReference type="Proteomes" id="UP000183615">
    <property type="component" value="Unassembled WGS sequence"/>
</dbReference>
<evidence type="ECO:0000313" key="2">
    <source>
        <dbReference type="Proteomes" id="UP000183615"/>
    </source>
</evidence>
<dbReference type="EMBL" id="MIYZ01000018">
    <property type="protein sequence ID" value="OIR22296.1"/>
    <property type="molecule type" value="Genomic_DNA"/>
</dbReference>
<proteinExistence type="predicted"/>
<dbReference type="SUPFAM" id="SSF140663">
    <property type="entry name" value="TTHA0068-like"/>
    <property type="match status" value="1"/>
</dbReference>
<evidence type="ECO:0008006" key="3">
    <source>
        <dbReference type="Google" id="ProtNLM"/>
    </source>
</evidence>
<evidence type="ECO:0000313" key="1">
    <source>
        <dbReference type="EMBL" id="OIR22296.1"/>
    </source>
</evidence>